<accession>A0A0E9PNS2</accession>
<evidence type="ECO:0000313" key="1">
    <source>
        <dbReference type="EMBL" id="JAH06261.1"/>
    </source>
</evidence>
<dbReference type="AlphaFoldDB" id="A0A0E9PNS2"/>
<proteinExistence type="predicted"/>
<reference evidence="1" key="1">
    <citation type="submission" date="2014-11" db="EMBL/GenBank/DDBJ databases">
        <authorList>
            <person name="Amaro Gonzalez C."/>
        </authorList>
    </citation>
    <scope>NUCLEOTIDE SEQUENCE</scope>
</reference>
<sequence>MPKVLICFLSERLQAHSNHEWMERFYGKPCISHIFYLTITTGIIPKPWKTACVLPLDKASERT</sequence>
<dbReference type="EMBL" id="GBXM01102316">
    <property type="protein sequence ID" value="JAH06261.1"/>
    <property type="molecule type" value="Transcribed_RNA"/>
</dbReference>
<protein>
    <submittedName>
        <fullName evidence="1">Uncharacterized protein</fullName>
    </submittedName>
</protein>
<name>A0A0E9PNS2_ANGAN</name>
<organism evidence="1">
    <name type="scientific">Anguilla anguilla</name>
    <name type="common">European freshwater eel</name>
    <name type="synonym">Muraena anguilla</name>
    <dbReference type="NCBI Taxonomy" id="7936"/>
    <lineage>
        <taxon>Eukaryota</taxon>
        <taxon>Metazoa</taxon>
        <taxon>Chordata</taxon>
        <taxon>Craniata</taxon>
        <taxon>Vertebrata</taxon>
        <taxon>Euteleostomi</taxon>
        <taxon>Actinopterygii</taxon>
        <taxon>Neopterygii</taxon>
        <taxon>Teleostei</taxon>
        <taxon>Anguilliformes</taxon>
        <taxon>Anguillidae</taxon>
        <taxon>Anguilla</taxon>
    </lineage>
</organism>
<reference evidence="1" key="2">
    <citation type="journal article" date="2015" name="Fish Shellfish Immunol.">
        <title>Early steps in the European eel (Anguilla anguilla)-Vibrio vulnificus interaction in the gills: Role of the RtxA13 toxin.</title>
        <authorList>
            <person name="Callol A."/>
            <person name="Pajuelo D."/>
            <person name="Ebbesson L."/>
            <person name="Teles M."/>
            <person name="MacKenzie S."/>
            <person name="Amaro C."/>
        </authorList>
    </citation>
    <scope>NUCLEOTIDE SEQUENCE</scope>
</reference>